<feature type="transmembrane region" description="Helical" evidence="1">
    <location>
        <begin position="20"/>
        <end position="42"/>
    </location>
</feature>
<feature type="non-terminal residue" evidence="2">
    <location>
        <position position="105"/>
    </location>
</feature>
<dbReference type="EMBL" id="LGUB01000398">
    <property type="protein sequence ID" value="KRH93290.1"/>
    <property type="molecule type" value="Genomic_DNA"/>
</dbReference>
<keyword evidence="1" id="KW-0812">Transmembrane</keyword>
<keyword evidence="1" id="KW-1133">Transmembrane helix</keyword>
<dbReference type="Proteomes" id="UP000051530">
    <property type="component" value="Unassembled WGS sequence"/>
</dbReference>
<evidence type="ECO:0000256" key="1">
    <source>
        <dbReference type="SAM" id="Phobius"/>
    </source>
</evidence>
<dbReference type="AlphaFoldDB" id="A0A0R0LVJ2"/>
<proteinExistence type="predicted"/>
<organism evidence="2 3">
    <name type="scientific">Pseudoloma neurophilia</name>
    <dbReference type="NCBI Taxonomy" id="146866"/>
    <lineage>
        <taxon>Eukaryota</taxon>
        <taxon>Fungi</taxon>
        <taxon>Fungi incertae sedis</taxon>
        <taxon>Microsporidia</taxon>
        <taxon>Pseudoloma</taxon>
    </lineage>
</organism>
<evidence type="ECO:0000313" key="3">
    <source>
        <dbReference type="Proteomes" id="UP000051530"/>
    </source>
</evidence>
<accession>A0A0R0LVJ2</accession>
<comment type="caution">
    <text evidence="2">The sequence shown here is derived from an EMBL/GenBank/DDBJ whole genome shotgun (WGS) entry which is preliminary data.</text>
</comment>
<reference evidence="2 3" key="1">
    <citation type="submission" date="2015-07" db="EMBL/GenBank/DDBJ databases">
        <title>The genome of Pseudoloma neurophilia, a relevant intracellular parasite of the zebrafish.</title>
        <authorList>
            <person name="Ndikumana S."/>
            <person name="Pelin A."/>
            <person name="Sanders J."/>
            <person name="Corradi N."/>
        </authorList>
    </citation>
    <scope>NUCLEOTIDE SEQUENCE [LARGE SCALE GENOMIC DNA]</scope>
    <source>
        <strain evidence="2 3">MK1</strain>
    </source>
</reference>
<protein>
    <submittedName>
        <fullName evidence="2">Uncharacterized protein</fullName>
    </submittedName>
</protein>
<evidence type="ECO:0000313" key="2">
    <source>
        <dbReference type="EMBL" id="KRH93290.1"/>
    </source>
</evidence>
<keyword evidence="3" id="KW-1185">Reference proteome</keyword>
<name>A0A0R0LVJ2_9MICR</name>
<dbReference type="VEuPathDB" id="MicrosporidiaDB:M153_1143000315"/>
<sequence length="105" mass="10850">MLPHQNISKNTPFSTMFVTLNTFLTIFKIFKILFLTILAALIRTTNLTTAAAPSATSRGNGTTIAPATAVNQSSSIAAPVATSNIPVLGTNSTTAAAPSATARKN</sequence>
<gene>
    <name evidence="2" type="ORF">M153_1143000315</name>
</gene>
<keyword evidence="1" id="KW-0472">Membrane</keyword>